<dbReference type="InterPro" id="IPR024053">
    <property type="entry name" value="VHL_beta_dom"/>
</dbReference>
<dbReference type="Gene3D" id="2.60.40.780">
    <property type="entry name" value="von Hippel-Lindau disease tumour suppressor, beta domain"/>
    <property type="match status" value="1"/>
</dbReference>
<protein>
    <submittedName>
        <fullName evidence="3">Uncharacterized protein, isoform A</fullName>
    </submittedName>
</protein>
<sequence length="184" mass="22483">MAMQIARNNREWGEHLRAMPQEEVEVYVLFVNTTNRTLDLYWVRDPDTENIQVTLKPNEGVPVNTYNTHIWFFRDYYTGERMHVRSQRLFFPVRIRVPRNPQQPEDLCDVRSQILIHFPLRTLKENCLWLIVRWLKRTYDAPREYINSYMIPVTLKQQMHILLNTIEAYCSQANQMRRRMRNRR</sequence>
<evidence type="ECO:0000256" key="1">
    <source>
        <dbReference type="ARBA" id="ARBA00010057"/>
    </source>
</evidence>
<dbReference type="Pfam" id="PF01847">
    <property type="entry name" value="VHL"/>
    <property type="match status" value="1"/>
</dbReference>
<dbReference type="AlphaFoldDB" id="B4MFM1"/>
<dbReference type="OrthoDB" id="413400at2759"/>
<dbReference type="STRING" id="7244.B4MFM1"/>
<feature type="domain" description="von Hippel-Lindau disease tumour suppressor beta" evidence="2">
    <location>
        <begin position="24"/>
        <end position="92"/>
    </location>
</feature>
<evidence type="ECO:0000313" key="4">
    <source>
        <dbReference type="Proteomes" id="UP000008792"/>
    </source>
</evidence>
<proteinExistence type="inferred from homology"/>
<name>B4MFM1_DROVI</name>
<dbReference type="SUPFAM" id="SSF49468">
    <property type="entry name" value="VHL"/>
    <property type="match status" value="1"/>
</dbReference>
<evidence type="ECO:0000313" key="3">
    <source>
        <dbReference type="EMBL" id="EDW57192.1"/>
    </source>
</evidence>
<dbReference type="Proteomes" id="UP000008792">
    <property type="component" value="Unassembled WGS sequence"/>
</dbReference>
<dbReference type="InterPro" id="IPR022772">
    <property type="entry name" value="VHL_tumour_suppress_b/a_dom"/>
</dbReference>
<accession>B4MFM1</accession>
<gene>
    <name evidence="3" type="primary">Dvir\GJ15074</name>
    <name evidence="3" type="ORF">Dvir_GJ15074</name>
</gene>
<keyword evidence="4" id="KW-1185">Reference proteome</keyword>
<dbReference type="EMBL" id="CH940667">
    <property type="protein sequence ID" value="EDW57192.1"/>
    <property type="molecule type" value="Genomic_DNA"/>
</dbReference>
<organism evidence="3 4">
    <name type="scientific">Drosophila virilis</name>
    <name type="common">Fruit fly</name>
    <dbReference type="NCBI Taxonomy" id="7244"/>
    <lineage>
        <taxon>Eukaryota</taxon>
        <taxon>Metazoa</taxon>
        <taxon>Ecdysozoa</taxon>
        <taxon>Arthropoda</taxon>
        <taxon>Hexapoda</taxon>
        <taxon>Insecta</taxon>
        <taxon>Pterygota</taxon>
        <taxon>Neoptera</taxon>
        <taxon>Endopterygota</taxon>
        <taxon>Diptera</taxon>
        <taxon>Brachycera</taxon>
        <taxon>Muscomorpha</taxon>
        <taxon>Ephydroidea</taxon>
        <taxon>Drosophilidae</taxon>
        <taxon>Drosophila</taxon>
    </lineage>
</organism>
<dbReference type="FunCoup" id="B4MFM1">
    <property type="interactions" value="119"/>
</dbReference>
<dbReference type="InterPro" id="IPR036208">
    <property type="entry name" value="VHL_sf"/>
</dbReference>
<dbReference type="OMA" id="WFFRDYY"/>
<comment type="similarity">
    <text evidence="1">Belongs to the VHL family.</text>
</comment>
<reference evidence="3 4" key="1">
    <citation type="journal article" date="2007" name="Nature">
        <title>Evolution of genes and genomes on the Drosophila phylogeny.</title>
        <authorList>
            <consortium name="Drosophila 12 Genomes Consortium"/>
            <person name="Clark A.G."/>
            <person name="Eisen M.B."/>
            <person name="Smith D.R."/>
            <person name="Bergman C.M."/>
            <person name="Oliver B."/>
            <person name="Markow T.A."/>
            <person name="Kaufman T.C."/>
            <person name="Kellis M."/>
            <person name="Gelbart W."/>
            <person name="Iyer V.N."/>
            <person name="Pollard D.A."/>
            <person name="Sackton T.B."/>
            <person name="Larracuente A.M."/>
            <person name="Singh N.D."/>
            <person name="Abad J.P."/>
            <person name="Abt D.N."/>
            <person name="Adryan B."/>
            <person name="Aguade M."/>
            <person name="Akashi H."/>
            <person name="Anderson W.W."/>
            <person name="Aquadro C.F."/>
            <person name="Ardell D.H."/>
            <person name="Arguello R."/>
            <person name="Artieri C.G."/>
            <person name="Barbash D.A."/>
            <person name="Barker D."/>
            <person name="Barsanti P."/>
            <person name="Batterham P."/>
            <person name="Batzoglou S."/>
            <person name="Begun D."/>
            <person name="Bhutkar A."/>
            <person name="Blanco E."/>
            <person name="Bosak S.A."/>
            <person name="Bradley R.K."/>
            <person name="Brand A.D."/>
            <person name="Brent M.R."/>
            <person name="Brooks A.N."/>
            <person name="Brown R.H."/>
            <person name="Butlin R.K."/>
            <person name="Caggese C."/>
            <person name="Calvi B.R."/>
            <person name="Bernardo de Carvalho A."/>
            <person name="Caspi A."/>
            <person name="Castrezana S."/>
            <person name="Celniker S.E."/>
            <person name="Chang J.L."/>
            <person name="Chapple C."/>
            <person name="Chatterji S."/>
            <person name="Chinwalla A."/>
            <person name="Civetta A."/>
            <person name="Clifton S.W."/>
            <person name="Comeron J.M."/>
            <person name="Costello J.C."/>
            <person name="Coyne J.A."/>
            <person name="Daub J."/>
            <person name="David R.G."/>
            <person name="Delcher A.L."/>
            <person name="Delehaunty K."/>
            <person name="Do C.B."/>
            <person name="Ebling H."/>
            <person name="Edwards K."/>
            <person name="Eickbush T."/>
            <person name="Evans J.D."/>
            <person name="Filipski A."/>
            <person name="Findeiss S."/>
            <person name="Freyhult E."/>
            <person name="Fulton L."/>
            <person name="Fulton R."/>
            <person name="Garcia A.C."/>
            <person name="Gardiner A."/>
            <person name="Garfield D.A."/>
            <person name="Garvin B.E."/>
            <person name="Gibson G."/>
            <person name="Gilbert D."/>
            <person name="Gnerre S."/>
            <person name="Godfrey J."/>
            <person name="Good R."/>
            <person name="Gotea V."/>
            <person name="Gravely B."/>
            <person name="Greenberg A.J."/>
            <person name="Griffiths-Jones S."/>
            <person name="Gross S."/>
            <person name="Guigo R."/>
            <person name="Gustafson E.A."/>
            <person name="Haerty W."/>
            <person name="Hahn M.W."/>
            <person name="Halligan D.L."/>
            <person name="Halpern A.L."/>
            <person name="Halter G.M."/>
            <person name="Han M.V."/>
            <person name="Heger A."/>
            <person name="Hillier L."/>
            <person name="Hinrichs A.S."/>
            <person name="Holmes I."/>
            <person name="Hoskins R.A."/>
            <person name="Hubisz M.J."/>
            <person name="Hultmark D."/>
            <person name="Huntley M.A."/>
            <person name="Jaffe D.B."/>
            <person name="Jagadeeshan S."/>
            <person name="Jeck W.R."/>
            <person name="Johnson J."/>
            <person name="Jones C.D."/>
            <person name="Jordan W.C."/>
            <person name="Karpen G.H."/>
            <person name="Kataoka E."/>
            <person name="Keightley P.D."/>
            <person name="Kheradpour P."/>
            <person name="Kirkness E.F."/>
            <person name="Koerich L.B."/>
            <person name="Kristiansen K."/>
            <person name="Kudrna D."/>
            <person name="Kulathinal R.J."/>
            <person name="Kumar S."/>
            <person name="Kwok R."/>
            <person name="Lander E."/>
            <person name="Langley C.H."/>
            <person name="Lapoint R."/>
            <person name="Lazzaro B.P."/>
            <person name="Lee S.J."/>
            <person name="Levesque L."/>
            <person name="Li R."/>
            <person name="Lin C.F."/>
            <person name="Lin M.F."/>
            <person name="Lindblad-Toh K."/>
            <person name="Llopart A."/>
            <person name="Long M."/>
            <person name="Low L."/>
            <person name="Lozovsky E."/>
            <person name="Lu J."/>
            <person name="Luo M."/>
            <person name="Machado C.A."/>
            <person name="Makalowski W."/>
            <person name="Marzo M."/>
            <person name="Matsuda M."/>
            <person name="Matzkin L."/>
            <person name="McAllister B."/>
            <person name="McBride C.S."/>
            <person name="McKernan B."/>
            <person name="McKernan K."/>
            <person name="Mendez-Lago M."/>
            <person name="Minx P."/>
            <person name="Mollenhauer M.U."/>
            <person name="Montooth K."/>
            <person name="Mount S.M."/>
            <person name="Mu X."/>
            <person name="Myers E."/>
            <person name="Negre B."/>
            <person name="Newfeld S."/>
            <person name="Nielsen R."/>
            <person name="Noor M.A."/>
            <person name="O'Grady P."/>
            <person name="Pachter L."/>
            <person name="Papaceit M."/>
            <person name="Parisi M.J."/>
            <person name="Parisi M."/>
            <person name="Parts L."/>
            <person name="Pedersen J.S."/>
            <person name="Pesole G."/>
            <person name="Phillippy A.M."/>
            <person name="Ponting C.P."/>
            <person name="Pop M."/>
            <person name="Porcelli D."/>
            <person name="Powell J.R."/>
            <person name="Prohaska S."/>
            <person name="Pruitt K."/>
            <person name="Puig M."/>
            <person name="Quesneville H."/>
            <person name="Ram K.R."/>
            <person name="Rand D."/>
            <person name="Rasmussen M.D."/>
            <person name="Reed L.K."/>
            <person name="Reenan R."/>
            <person name="Reily A."/>
            <person name="Remington K.A."/>
            <person name="Rieger T.T."/>
            <person name="Ritchie M.G."/>
            <person name="Robin C."/>
            <person name="Rogers Y.H."/>
            <person name="Rohde C."/>
            <person name="Rozas J."/>
            <person name="Rubenfield M.J."/>
            <person name="Ruiz A."/>
            <person name="Russo S."/>
            <person name="Salzberg S.L."/>
            <person name="Sanchez-Gracia A."/>
            <person name="Saranga D.J."/>
            <person name="Sato H."/>
            <person name="Schaeffer S.W."/>
            <person name="Schatz M.C."/>
            <person name="Schlenke T."/>
            <person name="Schwartz R."/>
            <person name="Segarra C."/>
            <person name="Singh R.S."/>
            <person name="Sirot L."/>
            <person name="Sirota M."/>
            <person name="Sisneros N.B."/>
            <person name="Smith C.D."/>
            <person name="Smith T.F."/>
            <person name="Spieth J."/>
            <person name="Stage D.E."/>
            <person name="Stark A."/>
            <person name="Stephan W."/>
            <person name="Strausberg R.L."/>
            <person name="Strempel S."/>
            <person name="Sturgill D."/>
            <person name="Sutton G."/>
            <person name="Sutton G.G."/>
            <person name="Tao W."/>
            <person name="Teichmann S."/>
            <person name="Tobari Y.N."/>
            <person name="Tomimura Y."/>
            <person name="Tsolas J.M."/>
            <person name="Valente V.L."/>
            <person name="Venter E."/>
            <person name="Venter J.C."/>
            <person name="Vicario S."/>
            <person name="Vieira F.G."/>
            <person name="Vilella A.J."/>
            <person name="Villasante A."/>
            <person name="Walenz B."/>
            <person name="Wang J."/>
            <person name="Wasserman M."/>
            <person name="Watts T."/>
            <person name="Wilson D."/>
            <person name="Wilson R.K."/>
            <person name="Wing R.A."/>
            <person name="Wolfner M.F."/>
            <person name="Wong A."/>
            <person name="Wong G.K."/>
            <person name="Wu C.I."/>
            <person name="Wu G."/>
            <person name="Yamamoto D."/>
            <person name="Yang H.P."/>
            <person name="Yang S.P."/>
            <person name="Yorke J.A."/>
            <person name="Yoshida K."/>
            <person name="Zdobnov E."/>
            <person name="Zhang P."/>
            <person name="Zhang Y."/>
            <person name="Zimin A.V."/>
            <person name="Baldwin J."/>
            <person name="Abdouelleil A."/>
            <person name="Abdulkadir J."/>
            <person name="Abebe A."/>
            <person name="Abera B."/>
            <person name="Abreu J."/>
            <person name="Acer S.C."/>
            <person name="Aftuck L."/>
            <person name="Alexander A."/>
            <person name="An P."/>
            <person name="Anderson E."/>
            <person name="Anderson S."/>
            <person name="Arachi H."/>
            <person name="Azer M."/>
            <person name="Bachantsang P."/>
            <person name="Barry A."/>
            <person name="Bayul T."/>
            <person name="Berlin A."/>
            <person name="Bessette D."/>
            <person name="Bloom T."/>
            <person name="Blye J."/>
            <person name="Boguslavskiy L."/>
            <person name="Bonnet C."/>
            <person name="Boukhgalter B."/>
            <person name="Bourzgui I."/>
            <person name="Brown A."/>
            <person name="Cahill P."/>
            <person name="Channer S."/>
            <person name="Cheshatsang Y."/>
            <person name="Chuda L."/>
            <person name="Citroen M."/>
            <person name="Collymore A."/>
            <person name="Cooke P."/>
            <person name="Costello M."/>
            <person name="D'Aco K."/>
            <person name="Daza R."/>
            <person name="De Haan G."/>
            <person name="DeGray S."/>
            <person name="DeMaso C."/>
            <person name="Dhargay N."/>
            <person name="Dooley K."/>
            <person name="Dooley E."/>
            <person name="Doricent M."/>
            <person name="Dorje P."/>
            <person name="Dorjee K."/>
            <person name="Dupes A."/>
            <person name="Elong R."/>
            <person name="Falk J."/>
            <person name="Farina A."/>
            <person name="Faro S."/>
            <person name="Ferguson D."/>
            <person name="Fisher S."/>
            <person name="Foley C.D."/>
            <person name="Franke A."/>
            <person name="Friedrich D."/>
            <person name="Gadbois L."/>
            <person name="Gearin G."/>
            <person name="Gearin C.R."/>
            <person name="Giannoukos G."/>
            <person name="Goode T."/>
            <person name="Graham J."/>
            <person name="Grandbois E."/>
            <person name="Grewal S."/>
            <person name="Gyaltsen K."/>
            <person name="Hafez N."/>
            <person name="Hagos B."/>
            <person name="Hall J."/>
            <person name="Henson C."/>
            <person name="Hollinger A."/>
            <person name="Honan T."/>
            <person name="Huard M.D."/>
            <person name="Hughes L."/>
            <person name="Hurhula B."/>
            <person name="Husby M.E."/>
            <person name="Kamat A."/>
            <person name="Kanga B."/>
            <person name="Kashin S."/>
            <person name="Khazanovich D."/>
            <person name="Kisner P."/>
            <person name="Lance K."/>
            <person name="Lara M."/>
            <person name="Lee W."/>
            <person name="Lennon N."/>
            <person name="Letendre F."/>
            <person name="LeVine R."/>
            <person name="Lipovsky A."/>
            <person name="Liu X."/>
            <person name="Liu J."/>
            <person name="Liu S."/>
            <person name="Lokyitsang T."/>
            <person name="Lokyitsang Y."/>
            <person name="Lubonja R."/>
            <person name="Lui A."/>
            <person name="MacDonald P."/>
            <person name="Magnisalis V."/>
            <person name="Maru K."/>
            <person name="Matthews C."/>
            <person name="McCusker W."/>
            <person name="McDonough S."/>
            <person name="Mehta T."/>
            <person name="Meldrim J."/>
            <person name="Meneus L."/>
            <person name="Mihai O."/>
            <person name="Mihalev A."/>
            <person name="Mihova T."/>
            <person name="Mittelman R."/>
            <person name="Mlenga V."/>
            <person name="Montmayeur A."/>
            <person name="Mulrain L."/>
            <person name="Navidi A."/>
            <person name="Naylor J."/>
            <person name="Negash T."/>
            <person name="Nguyen T."/>
            <person name="Nguyen N."/>
            <person name="Nicol R."/>
            <person name="Norbu C."/>
            <person name="Norbu N."/>
            <person name="Novod N."/>
            <person name="O'Neill B."/>
            <person name="Osman S."/>
            <person name="Markiewicz E."/>
            <person name="Oyono O.L."/>
            <person name="Patti C."/>
            <person name="Phunkhang P."/>
            <person name="Pierre F."/>
            <person name="Priest M."/>
            <person name="Raghuraman S."/>
            <person name="Rege F."/>
            <person name="Reyes R."/>
            <person name="Rise C."/>
            <person name="Rogov P."/>
            <person name="Ross K."/>
            <person name="Ryan E."/>
            <person name="Settipalli S."/>
            <person name="Shea T."/>
            <person name="Sherpa N."/>
            <person name="Shi L."/>
            <person name="Shih D."/>
            <person name="Sparrow T."/>
            <person name="Spaulding J."/>
            <person name="Stalker J."/>
            <person name="Stange-Thomann N."/>
            <person name="Stavropoulos S."/>
            <person name="Stone C."/>
            <person name="Strader C."/>
            <person name="Tesfaye S."/>
            <person name="Thomson T."/>
            <person name="Thoulutsang Y."/>
            <person name="Thoulutsang D."/>
            <person name="Topham K."/>
            <person name="Topping I."/>
            <person name="Tsamla T."/>
            <person name="Vassiliev H."/>
            <person name="Vo A."/>
            <person name="Wangchuk T."/>
            <person name="Wangdi T."/>
            <person name="Weiand M."/>
            <person name="Wilkinson J."/>
            <person name="Wilson A."/>
            <person name="Yadav S."/>
            <person name="Young G."/>
            <person name="Yu Q."/>
            <person name="Zembek L."/>
            <person name="Zhong D."/>
            <person name="Zimmer A."/>
            <person name="Zwirko Z."/>
            <person name="Jaffe D.B."/>
            <person name="Alvarez P."/>
            <person name="Brockman W."/>
            <person name="Butler J."/>
            <person name="Chin C."/>
            <person name="Gnerre S."/>
            <person name="Grabherr M."/>
            <person name="Kleber M."/>
            <person name="Mauceli E."/>
            <person name="MacCallum I."/>
        </authorList>
    </citation>
    <scope>NUCLEOTIDE SEQUENCE [LARGE SCALE GENOMIC DNA]</scope>
    <source>
        <strain evidence="4">Tucson 15010-1051.87</strain>
    </source>
</reference>
<dbReference type="PhylomeDB" id="B4MFM1"/>
<dbReference type="eggNOG" id="KOG4710">
    <property type="taxonomic scope" value="Eukaryota"/>
</dbReference>
<dbReference type="CDD" id="cd05468">
    <property type="entry name" value="pVHL"/>
    <property type="match status" value="1"/>
</dbReference>
<evidence type="ECO:0000259" key="2">
    <source>
        <dbReference type="Pfam" id="PF01847"/>
    </source>
</evidence>
<dbReference type="HOGENOM" id="CLU_116090_1_0_1"/>
<dbReference type="InterPro" id="IPR037140">
    <property type="entry name" value="VHL_beta_dom_sf"/>
</dbReference>
<dbReference type="KEGG" id="dvi:6636493"/>
<dbReference type="InParanoid" id="B4MFM1"/>